<evidence type="ECO:0000313" key="1">
    <source>
        <dbReference type="EMBL" id="CAK8695711.1"/>
    </source>
</evidence>
<gene>
    <name evidence="1" type="ORF">CVLEPA_LOCUS28942</name>
</gene>
<evidence type="ECO:0000313" key="2">
    <source>
        <dbReference type="Proteomes" id="UP001642483"/>
    </source>
</evidence>
<accession>A0ABP0GVE1</accession>
<dbReference type="Proteomes" id="UP001642483">
    <property type="component" value="Unassembled WGS sequence"/>
</dbReference>
<keyword evidence="2" id="KW-1185">Reference proteome</keyword>
<dbReference type="EMBL" id="CAWYQH010000152">
    <property type="protein sequence ID" value="CAK8695711.1"/>
    <property type="molecule type" value="Genomic_DNA"/>
</dbReference>
<comment type="caution">
    <text evidence="1">The sequence shown here is derived from an EMBL/GenBank/DDBJ whole genome shotgun (WGS) entry which is preliminary data.</text>
</comment>
<protein>
    <submittedName>
        <fullName evidence="1">Uncharacterized protein</fullName>
    </submittedName>
</protein>
<sequence length="92" mass="10624">MFGADRILTTILNGASQRLKMEKKDLRKKKKRGRNENAINVRIRAFVEDDIQHPDSEVDDEEFRDEDGRTVILIMETWSGNISVRIFASSSN</sequence>
<proteinExistence type="predicted"/>
<name>A0ABP0GVE1_CLALP</name>
<organism evidence="1 2">
    <name type="scientific">Clavelina lepadiformis</name>
    <name type="common">Light-bulb sea squirt</name>
    <name type="synonym">Ascidia lepadiformis</name>
    <dbReference type="NCBI Taxonomy" id="159417"/>
    <lineage>
        <taxon>Eukaryota</taxon>
        <taxon>Metazoa</taxon>
        <taxon>Chordata</taxon>
        <taxon>Tunicata</taxon>
        <taxon>Ascidiacea</taxon>
        <taxon>Aplousobranchia</taxon>
        <taxon>Clavelinidae</taxon>
        <taxon>Clavelina</taxon>
    </lineage>
</organism>
<reference evidence="1 2" key="1">
    <citation type="submission" date="2024-02" db="EMBL/GenBank/DDBJ databases">
        <authorList>
            <person name="Daric V."/>
            <person name="Darras S."/>
        </authorList>
    </citation>
    <scope>NUCLEOTIDE SEQUENCE [LARGE SCALE GENOMIC DNA]</scope>
</reference>